<evidence type="ECO:0000313" key="3">
    <source>
        <dbReference type="Proteomes" id="UP000038010"/>
    </source>
</evidence>
<dbReference type="SUPFAM" id="SSF53474">
    <property type="entry name" value="alpha/beta-Hydrolases"/>
    <property type="match status" value="1"/>
</dbReference>
<protein>
    <recommendedName>
        <fullName evidence="1">AB hydrolase-1 domain-containing protein</fullName>
    </recommendedName>
</protein>
<dbReference type="InterPro" id="IPR000073">
    <property type="entry name" value="AB_hydrolase_1"/>
</dbReference>
<proteinExistence type="predicted"/>
<dbReference type="OrthoDB" id="6431331at2759"/>
<dbReference type="AlphaFoldDB" id="A0A0N1NYR8"/>
<dbReference type="Proteomes" id="UP000038010">
    <property type="component" value="Unassembled WGS sequence"/>
</dbReference>
<dbReference type="RefSeq" id="XP_018000628.1">
    <property type="nucleotide sequence ID" value="XM_018139622.1"/>
</dbReference>
<reference evidence="2 3" key="1">
    <citation type="submission" date="2015-06" db="EMBL/GenBank/DDBJ databases">
        <title>Draft genome of the ant-associated black yeast Phialophora attae CBS 131958.</title>
        <authorList>
            <person name="Moreno L.F."/>
            <person name="Stielow B.J."/>
            <person name="de Hoog S."/>
            <person name="Vicente V.A."/>
            <person name="Weiss V.A."/>
            <person name="de Vries M."/>
            <person name="Cruz L.M."/>
            <person name="Souza E.M."/>
        </authorList>
    </citation>
    <scope>NUCLEOTIDE SEQUENCE [LARGE SCALE GENOMIC DNA]</scope>
    <source>
        <strain evidence="2 3">CBS 131958</strain>
    </source>
</reference>
<accession>A0A0N1NYR8</accession>
<comment type="caution">
    <text evidence="2">The sequence shown here is derived from an EMBL/GenBank/DDBJ whole genome shotgun (WGS) entry which is preliminary data.</text>
</comment>
<dbReference type="PANTHER" id="PTHR43689:SF8">
    <property type="entry name" value="ALPHA_BETA-HYDROLASES SUPERFAMILY PROTEIN"/>
    <property type="match status" value="1"/>
</dbReference>
<dbReference type="VEuPathDB" id="FungiDB:AB675_10825"/>
<dbReference type="Pfam" id="PF12697">
    <property type="entry name" value="Abhydrolase_6"/>
    <property type="match status" value="1"/>
</dbReference>
<dbReference type="EMBL" id="LFJN01000011">
    <property type="protein sequence ID" value="KPI40665.1"/>
    <property type="molecule type" value="Genomic_DNA"/>
</dbReference>
<dbReference type="Gene3D" id="3.40.50.1820">
    <property type="entry name" value="alpha/beta hydrolase"/>
    <property type="match status" value="1"/>
</dbReference>
<dbReference type="InterPro" id="IPR029058">
    <property type="entry name" value="AB_hydrolase_fold"/>
</dbReference>
<evidence type="ECO:0000259" key="1">
    <source>
        <dbReference type="Pfam" id="PF12697"/>
    </source>
</evidence>
<name>A0A0N1NYR8_9EURO</name>
<dbReference type="PANTHER" id="PTHR43689">
    <property type="entry name" value="HYDROLASE"/>
    <property type="match status" value="1"/>
</dbReference>
<dbReference type="GeneID" id="28731502"/>
<sequence length="315" mass="35105">MSTTSISLDRSFSYESATHSYDIKWTSLGSPSSPPLIFIHGTPWSSIVWHQFALSLAHSHHVYLFDNPGFGSSPLGRPLPGVAISEAEELDADLARQSEVYAALYKYWERNKSEGWNGRNPSVVAHDHGGLMALRGHLLHDLQYSKLCLIDVVAIPSPDGRKKPFFELVSENRGVFEDERWSDANGRLWEGLVEGYIRDAAYRELDAGVMAQLKEPWTKRGIEGRKGFVRQTVGAARRDVSAVESRYAEVAGKMRVRIIWGGEDRWLPAETAGRLADALGEDEGCVRVIEEAGHLIMYDQPARLGIELALWAAES</sequence>
<organism evidence="2 3">
    <name type="scientific">Cyphellophora attinorum</name>
    <dbReference type="NCBI Taxonomy" id="1664694"/>
    <lineage>
        <taxon>Eukaryota</taxon>
        <taxon>Fungi</taxon>
        <taxon>Dikarya</taxon>
        <taxon>Ascomycota</taxon>
        <taxon>Pezizomycotina</taxon>
        <taxon>Eurotiomycetes</taxon>
        <taxon>Chaetothyriomycetidae</taxon>
        <taxon>Chaetothyriales</taxon>
        <taxon>Cyphellophoraceae</taxon>
        <taxon>Cyphellophora</taxon>
    </lineage>
</organism>
<gene>
    <name evidence="2" type="ORF">AB675_10825</name>
</gene>
<keyword evidence="3" id="KW-1185">Reference proteome</keyword>
<feature type="domain" description="AB hydrolase-1" evidence="1">
    <location>
        <begin position="36"/>
        <end position="303"/>
    </location>
</feature>
<evidence type="ECO:0000313" key="2">
    <source>
        <dbReference type="EMBL" id="KPI40665.1"/>
    </source>
</evidence>